<feature type="transmembrane region" description="Helical" evidence="1">
    <location>
        <begin position="7"/>
        <end position="25"/>
    </location>
</feature>
<gene>
    <name evidence="2" type="primary">28</name>
</gene>
<evidence type="ECO:0000313" key="2">
    <source>
        <dbReference type="EMBL" id="WGH20063.1"/>
    </source>
</evidence>
<dbReference type="Proteomes" id="UP001241621">
    <property type="component" value="Segment"/>
</dbReference>
<name>A0AAF0K0G0_9CAUD</name>
<dbReference type="EMBL" id="OQ709200">
    <property type="protein sequence ID" value="WGH20063.1"/>
    <property type="molecule type" value="Genomic_DNA"/>
</dbReference>
<evidence type="ECO:0000313" key="3">
    <source>
        <dbReference type="Proteomes" id="UP001241621"/>
    </source>
</evidence>
<keyword evidence="1" id="KW-0472">Membrane</keyword>
<evidence type="ECO:0000256" key="1">
    <source>
        <dbReference type="SAM" id="Phobius"/>
    </source>
</evidence>
<sequence length="89" mass="9438">MTRALAAYYLLRVAVVLAVLGLLAMVVDVALGGALIATAVLCLLIRLALTVEPAGTDGRCQQCRTRPAIRDEFCSDECAEDYAAHSAGW</sequence>
<feature type="transmembrane region" description="Helical" evidence="1">
    <location>
        <begin position="31"/>
        <end position="49"/>
    </location>
</feature>
<proteinExistence type="predicted"/>
<dbReference type="RefSeq" id="YP_010842626.1">
    <property type="nucleotide sequence ID" value="NC_079143.1"/>
</dbReference>
<keyword evidence="1" id="KW-1133">Transmembrane helix</keyword>
<keyword evidence="1" id="KW-0812">Transmembrane</keyword>
<dbReference type="GeneID" id="80559424"/>
<reference evidence="2" key="1">
    <citation type="submission" date="2023-03" db="EMBL/GenBank/DDBJ databases">
        <authorList>
            <person name="Karpo H.E."/>
            <person name="McAvaddy O.H."/>
            <person name="Miller J.S."/>
            <person name="Popovich S.X."/>
            <person name="Sunnen C.N."/>
            <person name="Garlena R.A."/>
            <person name="Russell D.A."/>
            <person name="Pope W.H."/>
            <person name="Jacobs-Sera D."/>
            <person name="Hatfull G.F."/>
        </authorList>
    </citation>
    <scope>NUCLEOTIDE SEQUENCE</scope>
</reference>
<organism evidence="2 3">
    <name type="scientific">Gordonia phage Tarzan</name>
    <dbReference type="NCBI Taxonomy" id="3038367"/>
    <lineage>
        <taxon>Viruses</taxon>
        <taxon>Duplodnaviria</taxon>
        <taxon>Heunggongvirae</taxon>
        <taxon>Uroviricota</taxon>
        <taxon>Caudoviricetes</taxon>
        <taxon>Santhisvirus</taxon>
        <taxon>Santhisvirus tarzan</taxon>
    </lineage>
</organism>
<dbReference type="KEGG" id="vg:80559424"/>
<accession>A0AAF0K0G0</accession>
<keyword evidence="3" id="KW-1185">Reference proteome</keyword>
<protein>
    <submittedName>
        <fullName evidence="2">Uncharacterized protein</fullName>
    </submittedName>
</protein>